<sequence>MSELAFVAESFISDFVEVFDLLALLSLVFVLCSTVDELEELCFSVFCPQAVNKIETEANVNIDTITLFFISFSSLSLTIL</sequence>
<evidence type="ECO:0000313" key="2">
    <source>
        <dbReference type="Proteomes" id="UP000660801"/>
    </source>
</evidence>
<name>A0A917EGB0_9STRE</name>
<dbReference type="AlphaFoldDB" id="A0A917EGB0"/>
<evidence type="ECO:0000313" key="1">
    <source>
        <dbReference type="EMBL" id="GGE37596.1"/>
    </source>
</evidence>
<proteinExistence type="predicted"/>
<dbReference type="EMBL" id="BMJN01000049">
    <property type="protein sequence ID" value="GGE37596.1"/>
    <property type="molecule type" value="Genomic_DNA"/>
</dbReference>
<organism evidence="1 2">
    <name type="scientific">Streptococcus himalayensis</name>
    <dbReference type="NCBI Taxonomy" id="1888195"/>
    <lineage>
        <taxon>Bacteria</taxon>
        <taxon>Bacillati</taxon>
        <taxon>Bacillota</taxon>
        <taxon>Bacilli</taxon>
        <taxon>Lactobacillales</taxon>
        <taxon>Streptococcaceae</taxon>
        <taxon>Streptococcus</taxon>
    </lineage>
</organism>
<gene>
    <name evidence="1" type="ORF">GCM10011510_18660</name>
</gene>
<accession>A0A917EGB0</accession>
<comment type="caution">
    <text evidence="1">The sequence shown here is derived from an EMBL/GenBank/DDBJ whole genome shotgun (WGS) entry which is preliminary data.</text>
</comment>
<dbReference type="Proteomes" id="UP000660801">
    <property type="component" value="Unassembled WGS sequence"/>
</dbReference>
<reference evidence="1" key="2">
    <citation type="submission" date="2020-09" db="EMBL/GenBank/DDBJ databases">
        <authorList>
            <person name="Sun Q."/>
            <person name="Zhou Y."/>
        </authorList>
    </citation>
    <scope>NUCLEOTIDE SEQUENCE</scope>
    <source>
        <strain evidence="1">CGMCC 1.15533</strain>
    </source>
</reference>
<reference evidence="1" key="1">
    <citation type="journal article" date="2014" name="Int. J. Syst. Evol. Microbiol.">
        <title>Complete genome sequence of Corynebacterium casei LMG S-19264T (=DSM 44701T), isolated from a smear-ripened cheese.</title>
        <authorList>
            <consortium name="US DOE Joint Genome Institute (JGI-PGF)"/>
            <person name="Walter F."/>
            <person name="Albersmeier A."/>
            <person name="Kalinowski J."/>
            <person name="Ruckert C."/>
        </authorList>
    </citation>
    <scope>NUCLEOTIDE SEQUENCE</scope>
    <source>
        <strain evidence="1">CGMCC 1.15533</strain>
    </source>
</reference>
<keyword evidence="2" id="KW-1185">Reference proteome</keyword>
<protein>
    <submittedName>
        <fullName evidence="1">Uncharacterized protein</fullName>
    </submittedName>
</protein>